<proteinExistence type="predicted"/>
<protein>
    <submittedName>
        <fullName evidence="1">Uncharacterized protein</fullName>
    </submittedName>
</protein>
<evidence type="ECO:0000313" key="1">
    <source>
        <dbReference type="EMBL" id="GAJ21530.1"/>
    </source>
</evidence>
<sequence length="103" mass="12157">MRVRPKFGPVPASKLMHMAIPDLFVMWDTGIKEKYKIPTYYCSRYVNAKWYTSFLKLMKVQINHAINDFMGVKGLDRQRAIQQIKLKDNNLTLARIIDKYNFA</sequence>
<dbReference type="AlphaFoldDB" id="X1W188"/>
<reference evidence="1" key="1">
    <citation type="journal article" date="2014" name="Front. Microbiol.">
        <title>High frequency of phylogenetically diverse reductive dehalogenase-homologous genes in deep subseafloor sedimentary metagenomes.</title>
        <authorList>
            <person name="Kawai M."/>
            <person name="Futagami T."/>
            <person name="Toyoda A."/>
            <person name="Takaki Y."/>
            <person name="Nishi S."/>
            <person name="Hori S."/>
            <person name="Arai W."/>
            <person name="Tsubouchi T."/>
            <person name="Morono Y."/>
            <person name="Uchiyama I."/>
            <person name="Ito T."/>
            <person name="Fujiyama A."/>
            <person name="Inagaki F."/>
            <person name="Takami H."/>
        </authorList>
    </citation>
    <scope>NUCLEOTIDE SEQUENCE</scope>
    <source>
        <strain evidence="1">Expedition CK06-06</strain>
    </source>
</reference>
<organism evidence="1">
    <name type="scientific">marine sediment metagenome</name>
    <dbReference type="NCBI Taxonomy" id="412755"/>
    <lineage>
        <taxon>unclassified sequences</taxon>
        <taxon>metagenomes</taxon>
        <taxon>ecological metagenomes</taxon>
    </lineage>
</organism>
<feature type="non-terminal residue" evidence="1">
    <location>
        <position position="103"/>
    </location>
</feature>
<accession>X1W188</accession>
<dbReference type="EMBL" id="BARW01035597">
    <property type="protein sequence ID" value="GAJ21530.1"/>
    <property type="molecule type" value="Genomic_DNA"/>
</dbReference>
<name>X1W188_9ZZZZ</name>
<gene>
    <name evidence="1" type="ORF">S12H4_55481</name>
</gene>
<comment type="caution">
    <text evidence="1">The sequence shown here is derived from an EMBL/GenBank/DDBJ whole genome shotgun (WGS) entry which is preliminary data.</text>
</comment>